<organism evidence="1 2">
    <name type="scientific">Fusarium venenatum</name>
    <dbReference type="NCBI Taxonomy" id="56646"/>
    <lineage>
        <taxon>Eukaryota</taxon>
        <taxon>Fungi</taxon>
        <taxon>Dikarya</taxon>
        <taxon>Ascomycota</taxon>
        <taxon>Pezizomycotina</taxon>
        <taxon>Sordariomycetes</taxon>
        <taxon>Hypocreomycetidae</taxon>
        <taxon>Hypocreales</taxon>
        <taxon>Nectriaceae</taxon>
        <taxon>Fusarium</taxon>
    </lineage>
</organism>
<sequence length="64" mass="7213">MEAGESTETGVLFNLRHWIGHFFITQEVPTDDCEQIASSIPVCSSKLGRARLFALSNIEEFRQV</sequence>
<keyword evidence="2" id="KW-1185">Reference proteome</keyword>
<evidence type="ECO:0000313" key="1">
    <source>
        <dbReference type="EMBL" id="CEI68576.1"/>
    </source>
</evidence>
<reference evidence="2" key="1">
    <citation type="submission" date="2014-10" db="EMBL/GenBank/DDBJ databases">
        <authorList>
            <person name="King R."/>
        </authorList>
    </citation>
    <scope>NUCLEOTIDE SEQUENCE [LARGE SCALE GENOMIC DNA]</scope>
    <source>
        <strain evidence="2">A3/5</strain>
    </source>
</reference>
<protein>
    <submittedName>
        <fullName evidence="1">Uncharacterized protein</fullName>
    </submittedName>
</protein>
<evidence type="ECO:0000313" key="2">
    <source>
        <dbReference type="Proteomes" id="UP000245910"/>
    </source>
</evidence>
<name>A0A2L2TVZ3_9HYPO</name>
<dbReference type="AlphaFoldDB" id="A0A2L2TVZ3"/>
<dbReference type="EMBL" id="LN649231">
    <property type="protein sequence ID" value="CEI68576.1"/>
    <property type="molecule type" value="Genomic_DNA"/>
</dbReference>
<accession>A0A2L2TVZ3</accession>
<dbReference type="Proteomes" id="UP000245910">
    <property type="component" value="Chromosome III"/>
</dbReference>
<proteinExistence type="predicted"/>